<evidence type="ECO:0000256" key="8">
    <source>
        <dbReference type="ARBA" id="ARBA00023251"/>
    </source>
</evidence>
<evidence type="ECO:0000256" key="9">
    <source>
        <dbReference type="ARBA" id="ARBA00049985"/>
    </source>
</evidence>
<dbReference type="SUPFAM" id="SSF52540">
    <property type="entry name" value="P-loop containing nucleoside triphosphate hydrolases"/>
    <property type="match status" value="1"/>
</dbReference>
<feature type="region of interest" description="Disordered" evidence="10">
    <location>
        <begin position="329"/>
        <end position="364"/>
    </location>
</feature>
<dbReference type="SMART" id="SM00382">
    <property type="entry name" value="AAA"/>
    <property type="match status" value="1"/>
</dbReference>
<comment type="subcellular location">
    <subcellularLocation>
        <location evidence="1">Cell membrane</location>
        <topology evidence="1">Peripheral membrane protein</topology>
        <orientation evidence="1">Cytoplasmic side</orientation>
    </subcellularLocation>
</comment>
<feature type="domain" description="ABC transporter" evidence="11">
    <location>
        <begin position="15"/>
        <end position="245"/>
    </location>
</feature>
<dbReference type="RefSeq" id="WP_182857599.1">
    <property type="nucleotide sequence ID" value="NZ_WMLF01000460.1"/>
</dbReference>
<dbReference type="GO" id="GO:0005524">
    <property type="term" value="F:ATP binding"/>
    <property type="evidence" value="ECO:0007669"/>
    <property type="project" value="UniProtKB-KW"/>
</dbReference>
<dbReference type="InterPro" id="IPR050763">
    <property type="entry name" value="ABC_transporter_ATP-binding"/>
</dbReference>
<evidence type="ECO:0000313" key="12">
    <source>
        <dbReference type="EMBL" id="MBB1246330.1"/>
    </source>
</evidence>
<evidence type="ECO:0000256" key="7">
    <source>
        <dbReference type="ARBA" id="ARBA00023136"/>
    </source>
</evidence>
<accession>A0ABR6EN53</accession>
<dbReference type="PROSITE" id="PS00211">
    <property type="entry name" value="ABC_TRANSPORTER_1"/>
    <property type="match status" value="1"/>
</dbReference>
<dbReference type="InterPro" id="IPR017871">
    <property type="entry name" value="ABC_transporter-like_CS"/>
</dbReference>
<evidence type="ECO:0000313" key="13">
    <source>
        <dbReference type="Proteomes" id="UP000766698"/>
    </source>
</evidence>
<dbReference type="InterPro" id="IPR003439">
    <property type="entry name" value="ABC_transporter-like_ATP-bd"/>
</dbReference>
<dbReference type="NCBIfam" id="TIGR01188">
    <property type="entry name" value="drrA"/>
    <property type="match status" value="1"/>
</dbReference>
<feature type="compositionally biased region" description="Basic and acidic residues" evidence="10">
    <location>
        <begin position="340"/>
        <end position="364"/>
    </location>
</feature>
<dbReference type="Pfam" id="PF00005">
    <property type="entry name" value="ABC_tran"/>
    <property type="match status" value="1"/>
</dbReference>
<dbReference type="PANTHER" id="PTHR42711">
    <property type="entry name" value="ABC TRANSPORTER ATP-BINDING PROTEIN"/>
    <property type="match status" value="1"/>
</dbReference>
<name>A0ABR6EN53_9ACTN</name>
<dbReference type="PANTHER" id="PTHR42711:SF19">
    <property type="entry name" value="DOXORUBICIN RESISTANCE ATP-BINDING PROTEIN DRRA"/>
    <property type="match status" value="1"/>
</dbReference>
<keyword evidence="5 12" id="KW-0067">ATP-binding</keyword>
<dbReference type="PROSITE" id="PS50893">
    <property type="entry name" value="ABC_TRANSPORTER_2"/>
    <property type="match status" value="1"/>
</dbReference>
<dbReference type="InterPro" id="IPR027417">
    <property type="entry name" value="P-loop_NTPase"/>
</dbReference>
<evidence type="ECO:0000256" key="2">
    <source>
        <dbReference type="ARBA" id="ARBA00022448"/>
    </source>
</evidence>
<keyword evidence="13" id="KW-1185">Reference proteome</keyword>
<reference evidence="13" key="1">
    <citation type="journal article" date="2020" name="Syst. Appl. Microbiol.">
        <title>Streptomyces alkaliterrae sp. nov., isolated from an alkaline soil, and emended descriptions of Streptomyces alkaliphilus, Streptomyces calidiresistens and Streptomyces durbertensis.</title>
        <authorList>
            <person name="Swiecimska M."/>
            <person name="Golinska P."/>
            <person name="Nouioui I."/>
            <person name="Wypij M."/>
            <person name="Rai M."/>
            <person name="Sangal V."/>
            <person name="Goodfellow M."/>
        </authorList>
    </citation>
    <scope>NUCLEOTIDE SEQUENCE [LARGE SCALE GENOMIC DNA]</scope>
    <source>
        <strain evidence="13">DSM 104538</strain>
    </source>
</reference>
<evidence type="ECO:0000256" key="1">
    <source>
        <dbReference type="ARBA" id="ARBA00004413"/>
    </source>
</evidence>
<sequence>MTRHSSRRPHSGPAIETSNLVKVFGETRAVDGVDLTVPTGTVYGVLGPNGAGKTTAVKVLATLLRPDGGEARVFGHDVVAEADAVRGRVSLTGQYASVDEDLTGTENLVLLARLLGHGRAAARARAAELLAAFGLSRAAGRQVKHYSGGMRRRIDIAASILNTPDLLFLDEPTTGLDPRSRNQVWEIVRAVVAQGTTVLLTTQYLDEADQLASRIAVIDHGRVIAEGTKGELKASVGAGSVHLRLREAEQRPRAEQVLAAVLGEGVEREADPLALTARITAAGGSRGPAAAELAARALADLARQGVVVDNFSLGQPSLDEVFLALTDRRPVDAPATGEHPATDGRPAAEGREKSRETQERGRAG</sequence>
<keyword evidence="6" id="KW-1278">Translocase</keyword>
<dbReference type="InterPro" id="IPR005894">
    <property type="entry name" value="DrrA"/>
</dbReference>
<dbReference type="Proteomes" id="UP000766698">
    <property type="component" value="Unassembled WGS sequence"/>
</dbReference>
<dbReference type="InterPro" id="IPR003593">
    <property type="entry name" value="AAA+_ATPase"/>
</dbReference>
<keyword evidence="2" id="KW-0813">Transport</keyword>
<evidence type="ECO:0000259" key="11">
    <source>
        <dbReference type="PROSITE" id="PS50893"/>
    </source>
</evidence>
<evidence type="ECO:0000256" key="6">
    <source>
        <dbReference type="ARBA" id="ARBA00022967"/>
    </source>
</evidence>
<comment type="caution">
    <text evidence="12">The sequence shown here is derived from an EMBL/GenBank/DDBJ whole genome shotgun (WGS) entry which is preliminary data.</text>
</comment>
<evidence type="ECO:0000256" key="4">
    <source>
        <dbReference type="ARBA" id="ARBA00022741"/>
    </source>
</evidence>
<dbReference type="Gene3D" id="3.40.50.300">
    <property type="entry name" value="P-loop containing nucleotide triphosphate hydrolases"/>
    <property type="match status" value="1"/>
</dbReference>
<dbReference type="EMBL" id="WMLF01000460">
    <property type="protein sequence ID" value="MBB1246330.1"/>
    <property type="molecule type" value="Genomic_DNA"/>
</dbReference>
<protein>
    <submittedName>
        <fullName evidence="12">ATP-binding cassette domain-containing protein</fullName>
    </submittedName>
</protein>
<keyword evidence="8" id="KW-0046">Antibiotic resistance</keyword>
<keyword evidence="3" id="KW-1003">Cell membrane</keyword>
<organism evidence="12 13">
    <name type="scientific">Streptomyces durbertensis</name>
    <dbReference type="NCBI Taxonomy" id="2448886"/>
    <lineage>
        <taxon>Bacteria</taxon>
        <taxon>Bacillati</taxon>
        <taxon>Actinomycetota</taxon>
        <taxon>Actinomycetes</taxon>
        <taxon>Kitasatosporales</taxon>
        <taxon>Streptomycetaceae</taxon>
        <taxon>Streptomyces</taxon>
    </lineage>
</organism>
<proteinExistence type="inferred from homology"/>
<evidence type="ECO:0000256" key="3">
    <source>
        <dbReference type="ARBA" id="ARBA00022475"/>
    </source>
</evidence>
<gene>
    <name evidence="12" type="ORF">GL263_22630</name>
</gene>
<comment type="similarity">
    <text evidence="9">Belongs to the ABC transporter superfamily. Drug exporter-1 (DrugE1) (TC 3.A.1.105) family.</text>
</comment>
<evidence type="ECO:0000256" key="10">
    <source>
        <dbReference type="SAM" id="MobiDB-lite"/>
    </source>
</evidence>
<keyword evidence="4" id="KW-0547">Nucleotide-binding</keyword>
<keyword evidence="7" id="KW-0472">Membrane</keyword>
<evidence type="ECO:0000256" key="5">
    <source>
        <dbReference type="ARBA" id="ARBA00022840"/>
    </source>
</evidence>